<dbReference type="EMBL" id="BAFB01000187">
    <property type="protein sequence ID" value="GAB35878.1"/>
    <property type="molecule type" value="Genomic_DNA"/>
</dbReference>
<dbReference type="AlphaFoldDB" id="H5TQX0"/>
<protein>
    <submittedName>
        <fullName evidence="3">Hydrolase</fullName>
    </submittedName>
</protein>
<dbReference type="Pfam" id="PF12697">
    <property type="entry name" value="Abhydrolase_6"/>
    <property type="match status" value="1"/>
</dbReference>
<dbReference type="RefSeq" id="WP_007240080.1">
    <property type="nucleotide sequence ID" value="NZ_BAFB01000187.1"/>
</dbReference>
<dbReference type="PRINTS" id="PR00412">
    <property type="entry name" value="EPOXHYDRLASE"/>
</dbReference>
<evidence type="ECO:0000256" key="1">
    <source>
        <dbReference type="ARBA" id="ARBA00022801"/>
    </source>
</evidence>
<dbReference type="OrthoDB" id="7185741at2"/>
<proteinExistence type="predicted"/>
<dbReference type="InterPro" id="IPR000639">
    <property type="entry name" value="Epox_hydrolase-like"/>
</dbReference>
<evidence type="ECO:0000313" key="3">
    <source>
        <dbReference type="EMBL" id="GAB35878.1"/>
    </source>
</evidence>
<comment type="caution">
    <text evidence="3">The sequence shown here is derived from an EMBL/GenBank/DDBJ whole genome shotgun (WGS) entry which is preliminary data.</text>
</comment>
<sequence>MQGGQGEVDRPPPGRFVNVEGQRVHVVDEGSGTPLLLMAAMGSNWFDLDHLAVRLVERGWRVIRFDRPGYGLSEPLPRGRVLTLRLEVSWMVGVLDELGVVEPVTVVGHSVATLYVEAFARLHPARTAGIAMLDGSYVLLPWRLLPLGARIDNAHRAVGAGRAITKRLRLPRRGFSRMRTVVLPTPPEGFYDHEHYWAGRFFGGWPMLLATMVENAAFPTLNASLRRMRKHSPMPDVPDVVVAALSGPKPWRSFWLWKQSRYARMLGGRLVPVAASHFVVLEIPDEIADVIDDLGAAEREATPRHSPD</sequence>
<evidence type="ECO:0000259" key="2">
    <source>
        <dbReference type="Pfam" id="PF12697"/>
    </source>
</evidence>
<dbReference type="SUPFAM" id="SSF53474">
    <property type="entry name" value="alpha/beta-Hydrolases"/>
    <property type="match status" value="1"/>
</dbReference>
<evidence type="ECO:0000313" key="4">
    <source>
        <dbReference type="Proteomes" id="UP000005038"/>
    </source>
</evidence>
<dbReference type="PANTHER" id="PTHR43329">
    <property type="entry name" value="EPOXIDE HYDROLASE"/>
    <property type="match status" value="1"/>
</dbReference>
<dbReference type="InterPro" id="IPR029058">
    <property type="entry name" value="AB_hydrolase_fold"/>
</dbReference>
<gene>
    <name evidence="3" type="ORF">GOOTI_187_00130</name>
</gene>
<reference evidence="3" key="1">
    <citation type="submission" date="2012-02" db="EMBL/GenBank/DDBJ databases">
        <title>Whole genome shotgun sequence of Gordonia otitidis NBRC 100426.</title>
        <authorList>
            <person name="Yoshida I."/>
            <person name="Hosoyama A."/>
            <person name="Tsuchikane K."/>
            <person name="Katsumata H."/>
            <person name="Yamazaki S."/>
            <person name="Fujita N."/>
        </authorList>
    </citation>
    <scope>NUCLEOTIDE SEQUENCE [LARGE SCALE GENOMIC DNA]</scope>
    <source>
        <strain evidence="3">NBRC 100426</strain>
    </source>
</reference>
<dbReference type="GO" id="GO:0016787">
    <property type="term" value="F:hydrolase activity"/>
    <property type="evidence" value="ECO:0007669"/>
    <property type="project" value="UniProtKB-KW"/>
</dbReference>
<organism evidence="3 4">
    <name type="scientific">Gordonia otitidis (strain DSM 44809 / CCUG 52243 / JCM 12355 / NBRC 100426 / IFM 10032)</name>
    <dbReference type="NCBI Taxonomy" id="1108044"/>
    <lineage>
        <taxon>Bacteria</taxon>
        <taxon>Bacillati</taxon>
        <taxon>Actinomycetota</taxon>
        <taxon>Actinomycetes</taxon>
        <taxon>Mycobacteriales</taxon>
        <taxon>Gordoniaceae</taxon>
        <taxon>Gordonia</taxon>
    </lineage>
</organism>
<feature type="domain" description="AB hydrolase-1" evidence="2">
    <location>
        <begin position="42"/>
        <end position="290"/>
    </location>
</feature>
<keyword evidence="1 3" id="KW-0378">Hydrolase</keyword>
<keyword evidence="4" id="KW-1185">Reference proteome</keyword>
<dbReference type="InterPro" id="IPR000073">
    <property type="entry name" value="AB_hydrolase_1"/>
</dbReference>
<name>H5TQX0_GORO1</name>
<accession>H5TQX0</accession>
<dbReference type="STRING" id="1108044.GOOTI_187_00130"/>
<dbReference type="Proteomes" id="UP000005038">
    <property type="component" value="Unassembled WGS sequence"/>
</dbReference>
<dbReference type="Gene3D" id="3.40.50.1820">
    <property type="entry name" value="alpha/beta hydrolase"/>
    <property type="match status" value="1"/>
</dbReference>